<gene>
    <name evidence="1" type="ORF">OFUS_LOCUS16411</name>
</gene>
<dbReference type="SUPFAM" id="SSF57414">
    <property type="entry name" value="Hairpin loop containing domain-like"/>
    <property type="match status" value="2"/>
</dbReference>
<organism evidence="1 2">
    <name type="scientific">Owenia fusiformis</name>
    <name type="common">Polychaete worm</name>
    <dbReference type="NCBI Taxonomy" id="6347"/>
    <lineage>
        <taxon>Eukaryota</taxon>
        <taxon>Metazoa</taxon>
        <taxon>Spiralia</taxon>
        <taxon>Lophotrochozoa</taxon>
        <taxon>Annelida</taxon>
        <taxon>Polychaeta</taxon>
        <taxon>Sedentaria</taxon>
        <taxon>Canalipalpata</taxon>
        <taxon>Sabellida</taxon>
        <taxon>Oweniida</taxon>
        <taxon>Oweniidae</taxon>
        <taxon>Owenia</taxon>
    </lineage>
</organism>
<feature type="non-terminal residue" evidence="1">
    <location>
        <position position="265"/>
    </location>
</feature>
<evidence type="ECO:0000313" key="1">
    <source>
        <dbReference type="EMBL" id="CAH1791321.1"/>
    </source>
</evidence>
<dbReference type="Gene3D" id="3.50.4.10">
    <property type="entry name" value="Hepatocyte Growth Factor"/>
    <property type="match status" value="2"/>
</dbReference>
<dbReference type="OrthoDB" id="407355at2759"/>
<protein>
    <submittedName>
        <fullName evidence="1">Uncharacterized protein</fullName>
    </submittedName>
</protein>
<accession>A0A8J1XX93</accession>
<dbReference type="EMBL" id="CAIIXF020000008">
    <property type="protein sequence ID" value="CAH1791321.1"/>
    <property type="molecule type" value="Genomic_DNA"/>
</dbReference>
<keyword evidence="2" id="KW-1185">Reference proteome</keyword>
<proteinExistence type="predicted"/>
<comment type="caution">
    <text evidence="1">The sequence shown here is derived from an EMBL/GenBank/DDBJ whole genome shotgun (WGS) entry which is preliminary data.</text>
</comment>
<sequence length="265" mass="30351">VTLFYIILTKYLIQKEMSVTQYLNVLIENDHFAKNVYIIASIHATRINTASYIKIMEKIIISSIVLNFVLYIGHYLNEATASNNNNVISSRFYRNIGQFYNSPSSIIRISVMDMGRYDMEIAAVQCIASCTTQSPSNCVAVNFSAKDAACQLLSRQPNLTSNTKIEHDDEWILYTEKRLLETYWVDIPGACIAGYNHRKINSVTTIDACKKLCENEKEFECWSIDYEAEYERCLLSEKSSRNNPISNPCYMSGYTYAERSIEDNS</sequence>
<dbReference type="InterPro" id="IPR003609">
    <property type="entry name" value="Pan_app"/>
</dbReference>
<dbReference type="AlphaFoldDB" id="A0A8J1XX93"/>
<evidence type="ECO:0000313" key="2">
    <source>
        <dbReference type="Proteomes" id="UP000749559"/>
    </source>
</evidence>
<reference evidence="1" key="1">
    <citation type="submission" date="2022-03" db="EMBL/GenBank/DDBJ databases">
        <authorList>
            <person name="Martin C."/>
        </authorList>
    </citation>
    <scope>NUCLEOTIDE SEQUENCE</scope>
</reference>
<name>A0A8J1XX93_OWEFU</name>
<dbReference type="Pfam" id="PF00024">
    <property type="entry name" value="PAN_1"/>
    <property type="match status" value="1"/>
</dbReference>
<dbReference type="Proteomes" id="UP000749559">
    <property type="component" value="Unassembled WGS sequence"/>
</dbReference>